<comment type="similarity">
    <text evidence="2 7">Belongs to the cytochrome P450 family.</text>
</comment>
<proteinExistence type="inferred from homology"/>
<dbReference type="GO" id="GO:0004497">
    <property type="term" value="F:monooxygenase activity"/>
    <property type="evidence" value="ECO:0007669"/>
    <property type="project" value="UniProtKB-KW"/>
</dbReference>
<evidence type="ECO:0000256" key="8">
    <source>
        <dbReference type="SAM" id="Phobius"/>
    </source>
</evidence>
<dbReference type="InterPro" id="IPR050121">
    <property type="entry name" value="Cytochrome_P450_monoxygenase"/>
</dbReference>
<dbReference type="InterPro" id="IPR002401">
    <property type="entry name" value="Cyt_P450_E_grp-I"/>
</dbReference>
<evidence type="ECO:0000313" key="9">
    <source>
        <dbReference type="EMBL" id="EMD93211.1"/>
    </source>
</evidence>
<keyword evidence="8" id="KW-0812">Transmembrane</keyword>
<evidence type="ECO:0000256" key="7">
    <source>
        <dbReference type="RuleBase" id="RU000461"/>
    </source>
</evidence>
<dbReference type="GO" id="GO:0005506">
    <property type="term" value="F:iron ion binding"/>
    <property type="evidence" value="ECO:0007669"/>
    <property type="project" value="InterPro"/>
</dbReference>
<dbReference type="HOGENOM" id="CLU_001570_14_11_1"/>
<dbReference type="InterPro" id="IPR001128">
    <property type="entry name" value="Cyt_P450"/>
</dbReference>
<feature type="transmembrane region" description="Helical" evidence="8">
    <location>
        <begin position="41"/>
        <end position="58"/>
    </location>
</feature>
<keyword evidence="7" id="KW-0560">Oxidoreductase</keyword>
<dbReference type="Pfam" id="PF00067">
    <property type="entry name" value="p450"/>
    <property type="match status" value="1"/>
</dbReference>
<dbReference type="GO" id="GO:0020037">
    <property type="term" value="F:heme binding"/>
    <property type="evidence" value="ECO:0007669"/>
    <property type="project" value="InterPro"/>
</dbReference>
<dbReference type="eggNOG" id="KOG0159">
    <property type="taxonomic scope" value="Eukaryota"/>
</dbReference>
<feature type="binding site" description="axial binding residue" evidence="6">
    <location>
        <position position="450"/>
    </location>
    <ligand>
        <name>heme</name>
        <dbReference type="ChEBI" id="CHEBI:30413"/>
    </ligand>
    <ligandPart>
        <name>Fe</name>
        <dbReference type="ChEBI" id="CHEBI:18248"/>
    </ligandPart>
</feature>
<keyword evidence="8" id="KW-1133">Transmembrane helix</keyword>
<dbReference type="InterPro" id="IPR017972">
    <property type="entry name" value="Cyt_P450_CS"/>
</dbReference>
<dbReference type="AlphaFoldDB" id="M2UHQ4"/>
<dbReference type="EMBL" id="KB445573">
    <property type="protein sequence ID" value="EMD93211.1"/>
    <property type="molecule type" value="Genomic_DNA"/>
</dbReference>
<dbReference type="PROSITE" id="PS00086">
    <property type="entry name" value="CYTOCHROME_P450"/>
    <property type="match status" value="1"/>
</dbReference>
<evidence type="ECO:0008006" key="11">
    <source>
        <dbReference type="Google" id="ProtNLM"/>
    </source>
</evidence>
<dbReference type="PRINTS" id="PR00385">
    <property type="entry name" value="P450"/>
</dbReference>
<comment type="cofactor">
    <cofactor evidence="1 6">
        <name>heme</name>
        <dbReference type="ChEBI" id="CHEBI:30413"/>
    </cofactor>
</comment>
<dbReference type="Proteomes" id="UP000016936">
    <property type="component" value="Unassembled WGS sequence"/>
</dbReference>
<keyword evidence="7" id="KW-0503">Monooxygenase</keyword>
<dbReference type="Gene3D" id="1.10.630.10">
    <property type="entry name" value="Cytochrome P450"/>
    <property type="match status" value="1"/>
</dbReference>
<protein>
    <recommendedName>
        <fullName evidence="11">Cytochrome P450 monooxygenase</fullName>
    </recommendedName>
</protein>
<dbReference type="GO" id="GO:0016705">
    <property type="term" value="F:oxidoreductase activity, acting on paired donors, with incorporation or reduction of molecular oxygen"/>
    <property type="evidence" value="ECO:0007669"/>
    <property type="project" value="InterPro"/>
</dbReference>
<dbReference type="PRINTS" id="PR00463">
    <property type="entry name" value="EP450I"/>
</dbReference>
<dbReference type="STRING" id="701091.M2UHQ4"/>
<sequence>MWCFVTTWASYIIVAAFLYPFTLGCYNLFLHPLRPYPGPRIFAAFRFPYVIAGALGYLPQMVLEMHRRYGPVIRVAPDELAFDSTTAWRTIYDIQKGRSPLERDPHFLPPAAPGVKQYPSMGTANNSEHSKFRRLLGHAFSAQALQAQEHLVQRHVDLLIASLRSTSASSEKPQDLATWFLWSAFDIVGDLALGESFSCVENRTFHTWPETVMAGFEAGLLISAVRRYVPLTLAWRLVPASVLRKRADHFTMARSIVNNRMRKGADARPDFLSYIMRHSGDEEYFKGFVDSAEKVVPTAALIVMAGGHSISTLLTSTVYFLLRRPETMKRLVEEIRSSFTSAEEINYTTASARLPYMLAVFDEVLRLLPPVGFGIPRMVPQEGLVVDGQLVPSGTRVSVFHLAAARSPRNFHKPDEFLPERWLKEEKIQSMFDNDVQSASLPFSVGPRSCIGRNMAYLEMRLVLSQLLWNFDISLDPLAPDRLKAKIFIAPKRLPLPVYLTPVNQSS</sequence>
<keyword evidence="3 6" id="KW-0349">Heme</keyword>
<keyword evidence="4 6" id="KW-0479">Metal-binding</keyword>
<dbReference type="CDD" id="cd11058">
    <property type="entry name" value="CYP60B-like"/>
    <property type="match status" value="1"/>
</dbReference>
<evidence type="ECO:0000256" key="1">
    <source>
        <dbReference type="ARBA" id="ARBA00001971"/>
    </source>
</evidence>
<keyword evidence="10" id="KW-1185">Reference proteome</keyword>
<dbReference type="PANTHER" id="PTHR24305:SF210">
    <property type="entry name" value="CYTOCHROME P450 MONOOXYGENASE ASQL-RELATED"/>
    <property type="match status" value="1"/>
</dbReference>
<evidence type="ECO:0000256" key="4">
    <source>
        <dbReference type="ARBA" id="ARBA00022723"/>
    </source>
</evidence>
<gene>
    <name evidence="9" type="ORF">COCHEDRAFT_1192591</name>
</gene>
<dbReference type="PANTHER" id="PTHR24305">
    <property type="entry name" value="CYTOCHROME P450"/>
    <property type="match status" value="1"/>
</dbReference>
<organism evidence="9 10">
    <name type="scientific">Cochliobolus heterostrophus (strain C5 / ATCC 48332 / race O)</name>
    <name type="common">Southern corn leaf blight fungus</name>
    <name type="synonym">Bipolaris maydis</name>
    <dbReference type="NCBI Taxonomy" id="701091"/>
    <lineage>
        <taxon>Eukaryota</taxon>
        <taxon>Fungi</taxon>
        <taxon>Dikarya</taxon>
        <taxon>Ascomycota</taxon>
        <taxon>Pezizomycotina</taxon>
        <taxon>Dothideomycetes</taxon>
        <taxon>Pleosporomycetidae</taxon>
        <taxon>Pleosporales</taxon>
        <taxon>Pleosporineae</taxon>
        <taxon>Pleosporaceae</taxon>
        <taxon>Bipolaris</taxon>
    </lineage>
</organism>
<keyword evidence="5 6" id="KW-0408">Iron</keyword>
<evidence type="ECO:0000256" key="5">
    <source>
        <dbReference type="ARBA" id="ARBA00023004"/>
    </source>
</evidence>
<name>M2UHQ4_COCH5</name>
<evidence type="ECO:0000256" key="3">
    <source>
        <dbReference type="ARBA" id="ARBA00022617"/>
    </source>
</evidence>
<reference evidence="10" key="2">
    <citation type="journal article" date="2013" name="PLoS Genet.">
        <title>Comparative genome structure, secondary metabolite, and effector coding capacity across Cochliobolus pathogens.</title>
        <authorList>
            <person name="Condon B.J."/>
            <person name="Leng Y."/>
            <person name="Wu D."/>
            <person name="Bushley K.E."/>
            <person name="Ohm R.A."/>
            <person name="Otillar R."/>
            <person name="Martin J."/>
            <person name="Schackwitz W."/>
            <person name="Grimwood J."/>
            <person name="MohdZainudin N."/>
            <person name="Xue C."/>
            <person name="Wang R."/>
            <person name="Manning V.A."/>
            <person name="Dhillon B."/>
            <person name="Tu Z.J."/>
            <person name="Steffenson B.J."/>
            <person name="Salamov A."/>
            <person name="Sun H."/>
            <person name="Lowry S."/>
            <person name="LaButti K."/>
            <person name="Han J."/>
            <person name="Copeland A."/>
            <person name="Lindquist E."/>
            <person name="Barry K."/>
            <person name="Schmutz J."/>
            <person name="Baker S.E."/>
            <person name="Ciuffetti L.M."/>
            <person name="Grigoriev I.V."/>
            <person name="Zhong S."/>
            <person name="Turgeon B.G."/>
        </authorList>
    </citation>
    <scope>NUCLEOTIDE SEQUENCE [LARGE SCALE GENOMIC DNA]</scope>
    <source>
        <strain evidence="10">C5 / ATCC 48332 / race O</strain>
    </source>
</reference>
<dbReference type="SUPFAM" id="SSF48264">
    <property type="entry name" value="Cytochrome P450"/>
    <property type="match status" value="1"/>
</dbReference>
<feature type="transmembrane region" description="Helical" evidence="8">
    <location>
        <begin position="6"/>
        <end position="29"/>
    </location>
</feature>
<accession>M2UHQ4</accession>
<keyword evidence="8" id="KW-0472">Membrane</keyword>
<evidence type="ECO:0000256" key="2">
    <source>
        <dbReference type="ARBA" id="ARBA00010617"/>
    </source>
</evidence>
<reference evidence="9 10" key="1">
    <citation type="journal article" date="2012" name="PLoS Pathog.">
        <title>Diverse lifestyles and strategies of plant pathogenesis encoded in the genomes of eighteen Dothideomycetes fungi.</title>
        <authorList>
            <person name="Ohm R.A."/>
            <person name="Feau N."/>
            <person name="Henrissat B."/>
            <person name="Schoch C.L."/>
            <person name="Horwitz B.A."/>
            <person name="Barry K.W."/>
            <person name="Condon B.J."/>
            <person name="Copeland A.C."/>
            <person name="Dhillon B."/>
            <person name="Glaser F."/>
            <person name="Hesse C.N."/>
            <person name="Kosti I."/>
            <person name="LaButti K."/>
            <person name="Lindquist E.A."/>
            <person name="Lucas S."/>
            <person name="Salamov A.A."/>
            <person name="Bradshaw R.E."/>
            <person name="Ciuffetti L."/>
            <person name="Hamelin R.C."/>
            <person name="Kema G.H.J."/>
            <person name="Lawrence C."/>
            <person name="Scott J.A."/>
            <person name="Spatafora J.W."/>
            <person name="Turgeon B.G."/>
            <person name="de Wit P.J.G.M."/>
            <person name="Zhong S."/>
            <person name="Goodwin S.B."/>
            <person name="Grigoriev I.V."/>
        </authorList>
    </citation>
    <scope>NUCLEOTIDE SEQUENCE [LARGE SCALE GENOMIC DNA]</scope>
    <source>
        <strain evidence="10">C5 / ATCC 48332 / race O</strain>
    </source>
</reference>
<evidence type="ECO:0000256" key="6">
    <source>
        <dbReference type="PIRSR" id="PIRSR602401-1"/>
    </source>
</evidence>
<dbReference type="InterPro" id="IPR036396">
    <property type="entry name" value="Cyt_P450_sf"/>
</dbReference>
<evidence type="ECO:0000313" key="10">
    <source>
        <dbReference type="Proteomes" id="UP000016936"/>
    </source>
</evidence>